<name>A0ABT7VEG2_9BACE</name>
<gene>
    <name evidence="4" type="ORF">QUW60_05435</name>
</gene>
<dbReference type="GO" id="GO:0016757">
    <property type="term" value="F:glycosyltransferase activity"/>
    <property type="evidence" value="ECO:0007669"/>
    <property type="project" value="UniProtKB-KW"/>
</dbReference>
<comment type="caution">
    <text evidence="4">The sequence shown here is derived from an EMBL/GenBank/DDBJ whole genome shotgun (WGS) entry which is preliminary data.</text>
</comment>
<dbReference type="RefSeq" id="WP_289558987.1">
    <property type="nucleotide sequence ID" value="NZ_JAUDCP010000008.1"/>
</dbReference>
<dbReference type="EC" id="2.4.-.-" evidence="4"/>
<dbReference type="EMBL" id="JAUDEN010000007">
    <property type="protein sequence ID" value="MDM8324671.1"/>
    <property type="molecule type" value="Genomic_DNA"/>
</dbReference>
<accession>A0ABT7VEG2</accession>
<dbReference type="CDD" id="cd00761">
    <property type="entry name" value="Glyco_tranf_GTA_type"/>
    <property type="match status" value="1"/>
</dbReference>
<keyword evidence="5" id="KW-1185">Reference proteome</keyword>
<dbReference type="InterPro" id="IPR001173">
    <property type="entry name" value="Glyco_trans_2-like"/>
</dbReference>
<keyword evidence="1 4" id="KW-0328">Glycosyltransferase</keyword>
<dbReference type="PANTHER" id="PTHR22916:SF51">
    <property type="entry name" value="GLYCOSYLTRANSFERASE EPSH-RELATED"/>
    <property type="match status" value="1"/>
</dbReference>
<dbReference type="Proteomes" id="UP001169458">
    <property type="component" value="Unassembled WGS sequence"/>
</dbReference>
<dbReference type="Gene3D" id="3.90.550.10">
    <property type="entry name" value="Spore Coat Polysaccharide Biosynthesis Protein SpsA, Chain A"/>
    <property type="match status" value="1"/>
</dbReference>
<evidence type="ECO:0000259" key="3">
    <source>
        <dbReference type="Pfam" id="PF00535"/>
    </source>
</evidence>
<sequence>MRLIKISVIVPIYNAEKYLHRCIDSILSQSFKDFEVLLIDDGSTDNSGKICNNYAAKDARIRVFHKKNGGVSTARELGVQQAKGEYSIHVDADDWIECHMLEKMYRKAKQEQLDMLIADFYHDDKGKSIYIKQSGLSTYPDSVLKDILQNKLFGSLWHKLIRHNLYKEKNIHFIENINYCEDVLVLVQLLQQPIKIGFLNEAFYHYNSSNSNSITRNYKLDTYYMRKQYVTILMELLPMTYEPFIMQVATLVKKEAFTHKILPKNEFYNFMPLTIAEIIHSKNLGRKCKMCYILAYLGLYKLSMELSSLIRA</sequence>
<evidence type="ECO:0000256" key="2">
    <source>
        <dbReference type="ARBA" id="ARBA00022679"/>
    </source>
</evidence>
<protein>
    <submittedName>
        <fullName evidence="4">Glycosyltransferase</fullName>
        <ecNumber evidence="4">2.4.-.-</ecNumber>
    </submittedName>
</protein>
<evidence type="ECO:0000256" key="1">
    <source>
        <dbReference type="ARBA" id="ARBA00022676"/>
    </source>
</evidence>
<dbReference type="InterPro" id="IPR029044">
    <property type="entry name" value="Nucleotide-diphossugar_trans"/>
</dbReference>
<dbReference type="PANTHER" id="PTHR22916">
    <property type="entry name" value="GLYCOSYLTRANSFERASE"/>
    <property type="match status" value="1"/>
</dbReference>
<dbReference type="SUPFAM" id="SSF53448">
    <property type="entry name" value="Nucleotide-diphospho-sugar transferases"/>
    <property type="match status" value="1"/>
</dbReference>
<reference evidence="5" key="2">
    <citation type="submission" date="2023-07" db="EMBL/GenBank/DDBJ databases">
        <title>Identification and characterization of horizontal gene transfer across gut microbiota members of farm animals based on homology search.</title>
        <authorList>
            <person name="Schwarzerova J."/>
            <person name="Nykrynova M."/>
            <person name="Jureckova K."/>
            <person name="Cejkova D."/>
            <person name="Rychlik I."/>
        </authorList>
    </citation>
    <scope>NUCLEOTIDE SEQUENCE [LARGE SCALE GENOMIC DNA]</scope>
    <source>
        <strain evidence="5">109_WCHN</strain>
    </source>
</reference>
<evidence type="ECO:0000313" key="4">
    <source>
        <dbReference type="EMBL" id="MDM8324671.1"/>
    </source>
</evidence>
<feature type="domain" description="Glycosyltransferase 2-like" evidence="3">
    <location>
        <begin position="7"/>
        <end position="143"/>
    </location>
</feature>
<evidence type="ECO:0000313" key="5">
    <source>
        <dbReference type="Proteomes" id="UP001169458"/>
    </source>
</evidence>
<organism evidence="4 5">
    <name type="scientific">Bacteroides gallinaceum</name>
    <dbReference type="NCBI Taxonomy" id="1462571"/>
    <lineage>
        <taxon>Bacteria</taxon>
        <taxon>Pseudomonadati</taxon>
        <taxon>Bacteroidota</taxon>
        <taxon>Bacteroidia</taxon>
        <taxon>Bacteroidales</taxon>
        <taxon>Bacteroidaceae</taxon>
        <taxon>Bacteroides</taxon>
    </lineage>
</organism>
<keyword evidence="2 4" id="KW-0808">Transferase</keyword>
<proteinExistence type="predicted"/>
<dbReference type="Pfam" id="PF00535">
    <property type="entry name" value="Glycos_transf_2"/>
    <property type="match status" value="1"/>
</dbReference>
<reference evidence="4 5" key="1">
    <citation type="submission" date="2023-06" db="EMBL/GenBank/DDBJ databases">
        <authorList>
            <person name="Zeman M."/>
            <person name="Kubasova T."/>
            <person name="Jahodarova E."/>
            <person name="Nykrynova M."/>
            <person name="Rychlik I."/>
        </authorList>
    </citation>
    <scope>NUCLEOTIDE SEQUENCE [LARGE SCALE GENOMIC DNA]</scope>
    <source>
        <strain evidence="4 5">109_WCHN</strain>
    </source>
</reference>